<keyword evidence="8" id="KW-0812">Transmembrane</keyword>
<keyword evidence="3 6" id="KW-0378">Hydrolase</keyword>
<proteinExistence type="inferred from homology"/>
<feature type="domain" description="CAAX prenyl protease 1 N-terminal" evidence="10">
    <location>
        <begin position="40"/>
        <end position="201"/>
    </location>
</feature>
<feature type="transmembrane region" description="Helical" evidence="8">
    <location>
        <begin position="285"/>
        <end position="307"/>
    </location>
</feature>
<evidence type="ECO:0000259" key="9">
    <source>
        <dbReference type="Pfam" id="PF01435"/>
    </source>
</evidence>
<feature type="transmembrane region" description="Helical" evidence="8">
    <location>
        <begin position="149"/>
        <end position="166"/>
    </location>
</feature>
<evidence type="ECO:0000256" key="5">
    <source>
        <dbReference type="ARBA" id="ARBA00023049"/>
    </source>
</evidence>
<dbReference type="InterPro" id="IPR027057">
    <property type="entry name" value="CAXX_Prtase_1"/>
</dbReference>
<sequence>MTPTARKLSGALVAVGGTAFVLLAWWLVPWDPVPGGPVEPVRAEDYFSPEHIARAEQYSQWARTWSYSSLAVSILVACYLGFSRRGRSWAQRAPGPWWVQVVVLVTAVELVRRVVTFPFGIAFEQHRRDYGLSTRPWSGYAADVVRNEVLGIVVASIALLVVIGLARRLPRVWPVVAGLLVAALVVLGSFVYPVVVEPAFNSFEPLPDGPLRQGIVELADEEGVEIGEVLVADASRRTSTLNAYVSGFGASRRVVLYDTLVEDLSADQALSVVAHELGHAKHGDVVVGTTLGAAGALVAVGLLAVVVGRLGHRGWPAAGDAAVVPLVLALFAVGGLVASPVQNGISRQVETRADVDALSATQQPEAFVGLQVELAEHSLADPTPPDLLAAWFQSHPGVLDRIGLARRAAANADRGPRTRPPVNARISCSRW</sequence>
<evidence type="ECO:0000259" key="10">
    <source>
        <dbReference type="Pfam" id="PF16491"/>
    </source>
</evidence>
<organism evidence="11 12">
    <name type="scientific">Nocardioides oceani</name>
    <dbReference type="NCBI Taxonomy" id="3058369"/>
    <lineage>
        <taxon>Bacteria</taxon>
        <taxon>Bacillati</taxon>
        <taxon>Actinomycetota</taxon>
        <taxon>Actinomycetes</taxon>
        <taxon>Propionibacteriales</taxon>
        <taxon>Nocardioidaceae</taxon>
        <taxon>Nocardioides</taxon>
    </lineage>
</organism>
<reference evidence="11" key="1">
    <citation type="submission" date="2023-06" db="EMBL/GenBank/DDBJ databases">
        <title>Draft genome sequence of Nocardioides sp. SOB77.</title>
        <authorList>
            <person name="Zhang G."/>
        </authorList>
    </citation>
    <scope>NUCLEOTIDE SEQUENCE</scope>
    <source>
        <strain evidence="11">SOB77</strain>
    </source>
</reference>
<dbReference type="PANTHER" id="PTHR10120">
    <property type="entry name" value="CAAX PRENYL PROTEASE 1"/>
    <property type="match status" value="1"/>
</dbReference>
<evidence type="ECO:0000256" key="8">
    <source>
        <dbReference type="SAM" id="Phobius"/>
    </source>
</evidence>
<keyword evidence="8" id="KW-0472">Membrane</keyword>
<dbReference type="Proteomes" id="UP001168620">
    <property type="component" value="Unassembled WGS sequence"/>
</dbReference>
<dbReference type="EMBL" id="JAUHJQ010000002">
    <property type="protein sequence ID" value="MDN4172967.1"/>
    <property type="molecule type" value="Genomic_DNA"/>
</dbReference>
<dbReference type="RefSeq" id="WP_300951955.1">
    <property type="nucleotide sequence ID" value="NZ_JAUHJQ010000002.1"/>
</dbReference>
<dbReference type="CDD" id="cd07343">
    <property type="entry name" value="M48A_Zmpste24p_like"/>
    <property type="match status" value="1"/>
</dbReference>
<feature type="region of interest" description="Disordered" evidence="7">
    <location>
        <begin position="411"/>
        <end position="431"/>
    </location>
</feature>
<evidence type="ECO:0000256" key="6">
    <source>
        <dbReference type="RuleBase" id="RU003983"/>
    </source>
</evidence>
<comment type="caution">
    <text evidence="11">The sequence shown here is derived from an EMBL/GenBank/DDBJ whole genome shotgun (WGS) entry which is preliminary data.</text>
</comment>
<protein>
    <submittedName>
        <fullName evidence="11">M48 family metallopeptidase</fullName>
    </submittedName>
</protein>
<keyword evidence="5 6" id="KW-0482">Metalloprotease</keyword>
<evidence type="ECO:0000313" key="11">
    <source>
        <dbReference type="EMBL" id="MDN4172967.1"/>
    </source>
</evidence>
<feature type="transmembrane region" description="Helical" evidence="8">
    <location>
        <begin position="319"/>
        <end position="338"/>
    </location>
</feature>
<dbReference type="Pfam" id="PF01435">
    <property type="entry name" value="Peptidase_M48"/>
    <property type="match status" value="1"/>
</dbReference>
<keyword evidence="4 6" id="KW-0862">Zinc</keyword>
<evidence type="ECO:0000256" key="7">
    <source>
        <dbReference type="SAM" id="MobiDB-lite"/>
    </source>
</evidence>
<comment type="cofactor">
    <cofactor evidence="6">
        <name>Zn(2+)</name>
        <dbReference type="ChEBI" id="CHEBI:29105"/>
    </cofactor>
    <text evidence="6">Binds 1 zinc ion per subunit.</text>
</comment>
<accession>A0ABT8FEW2</accession>
<keyword evidence="12" id="KW-1185">Reference proteome</keyword>
<dbReference type="InterPro" id="IPR001915">
    <property type="entry name" value="Peptidase_M48"/>
</dbReference>
<evidence type="ECO:0000256" key="1">
    <source>
        <dbReference type="ARBA" id="ARBA00022670"/>
    </source>
</evidence>
<feature type="domain" description="Peptidase M48" evidence="9">
    <location>
        <begin position="208"/>
        <end position="403"/>
    </location>
</feature>
<evidence type="ECO:0000256" key="2">
    <source>
        <dbReference type="ARBA" id="ARBA00022723"/>
    </source>
</evidence>
<dbReference type="Gene3D" id="3.30.2010.10">
    <property type="entry name" value="Metalloproteases ('zincins'), catalytic domain"/>
    <property type="match status" value="1"/>
</dbReference>
<dbReference type="Pfam" id="PF16491">
    <property type="entry name" value="Peptidase_M48_N"/>
    <property type="match status" value="1"/>
</dbReference>
<name>A0ABT8FEW2_9ACTN</name>
<keyword evidence="2" id="KW-0479">Metal-binding</keyword>
<keyword evidence="1 6" id="KW-0645">Protease</keyword>
<feature type="transmembrane region" description="Helical" evidence="8">
    <location>
        <begin position="7"/>
        <end position="28"/>
    </location>
</feature>
<dbReference type="InterPro" id="IPR032456">
    <property type="entry name" value="Peptidase_M48_N"/>
</dbReference>
<evidence type="ECO:0000256" key="3">
    <source>
        <dbReference type="ARBA" id="ARBA00022801"/>
    </source>
</evidence>
<evidence type="ECO:0000256" key="4">
    <source>
        <dbReference type="ARBA" id="ARBA00022833"/>
    </source>
</evidence>
<feature type="transmembrane region" description="Helical" evidence="8">
    <location>
        <begin position="65"/>
        <end position="83"/>
    </location>
</feature>
<evidence type="ECO:0000313" key="12">
    <source>
        <dbReference type="Proteomes" id="UP001168620"/>
    </source>
</evidence>
<feature type="transmembrane region" description="Helical" evidence="8">
    <location>
        <begin position="173"/>
        <end position="195"/>
    </location>
</feature>
<comment type="similarity">
    <text evidence="6">Belongs to the peptidase M48 family.</text>
</comment>
<keyword evidence="8" id="KW-1133">Transmembrane helix</keyword>
<gene>
    <name evidence="11" type="ORF">QWY28_08450</name>
</gene>